<accession>A0A6A6H8X3</accession>
<feature type="compositionally biased region" description="Polar residues" evidence="1">
    <location>
        <begin position="438"/>
        <end position="447"/>
    </location>
</feature>
<feature type="region of interest" description="Disordered" evidence="1">
    <location>
        <begin position="150"/>
        <end position="243"/>
    </location>
</feature>
<dbReference type="OrthoDB" id="5369729at2759"/>
<protein>
    <submittedName>
        <fullName evidence="2">Uncharacterized protein</fullName>
    </submittedName>
</protein>
<feature type="compositionally biased region" description="Low complexity" evidence="1">
    <location>
        <begin position="685"/>
        <end position="711"/>
    </location>
</feature>
<evidence type="ECO:0000313" key="2">
    <source>
        <dbReference type="EMBL" id="KAF2234120.1"/>
    </source>
</evidence>
<feature type="compositionally biased region" description="Low complexity" evidence="1">
    <location>
        <begin position="786"/>
        <end position="818"/>
    </location>
</feature>
<sequence>MERVGSAGSDGSLQGFRHKQQPSHPFDSHPSPPLLLISAPACEPGPGGPIHPILEPTRPRAIASVRHQGCNARQTSKSQDLLSHQVDSGGSSRASYRRPFRSKRPPASRCSNGVETAYGPPPTSITRASSYGDSGRNYVNLPDRDIAGVSSQLELSRSGGKSCTRTRASSIAQSEGGNSGTSTRGAVTEQSRPEGGGTMAAEDARSPHSPPDADDIYYDAEQVNGNDSSSNFENKGDDASVAHRRIKSGPARQEDIMQSTNEDLFLNLAQDGTPQQNRERASSRSEKRQSRVDVTKYRKSLPIYTSSVQDSDTSQDIRSQIAERYQDGPQARTNLNEARPKTSDSSRYGDHTSRLFGFSSRSTASTTPNEASSEIPYYGRRRPSITNSIQSSNQRHPQYRFSRLGRSPVNDPEKLSLTTSPTGAPQNGAKPSLPDGTDSVNSNTAPSTVWDELDELKSRIKKLELTGKLPATSGQAVSNGSGERPRTATTTVTTISSSPKHRKTEVSEAAGSQEDSEQNAGVHPLLHSALARAKQVLAPSTYRVLEATASDALALATMTGNTGSQGASFSAASTINGTTGLDRNIRRKADNMCRSLTELCIALCESKTITSPTNSTSTMVSRPVSRDTPTNAGAPSIDSRISRERQGSLEPEREAPPRNSPSRALTRIEARRTSLNTTTFSAANSPRETTTPRSSTFHTPPSQQSSSQIPSRLTRTGVSLLRERRRIANHESTDDEASLPDEPTLRAPSRAMTDIGHASPAAAPQSNIHRFRNRVSREYTSSHPLPTTQSPPSQRLPSSPLTPSSTSTLAQSLAARRGSGVGAGVGATQGSSSPLEAGAARKSGGGLDLPLRGSGRRYGDNNGGIGNANSSPLSATMPRYQRLSGQFAQSPLAGGKGTDKTAVGRTRSLGRGARGGSVPVE</sequence>
<keyword evidence="3" id="KW-1185">Reference proteome</keyword>
<feature type="region of interest" description="Disordered" evidence="1">
    <location>
        <begin position="471"/>
        <end position="520"/>
    </location>
</feature>
<dbReference type="EMBL" id="ML991801">
    <property type="protein sequence ID" value="KAF2234120.1"/>
    <property type="molecule type" value="Genomic_DNA"/>
</dbReference>
<evidence type="ECO:0000256" key="1">
    <source>
        <dbReference type="SAM" id="MobiDB-lite"/>
    </source>
</evidence>
<feature type="region of interest" description="Disordered" evidence="1">
    <location>
        <begin position="727"/>
        <end position="747"/>
    </location>
</feature>
<feature type="compositionally biased region" description="Low complexity" evidence="1">
    <location>
        <begin position="22"/>
        <end position="38"/>
    </location>
</feature>
<feature type="compositionally biased region" description="Polar residues" evidence="1">
    <location>
        <begin position="673"/>
        <end position="684"/>
    </location>
</feature>
<organism evidence="2 3">
    <name type="scientific">Viridothelium virens</name>
    <name type="common">Speckled blister lichen</name>
    <name type="synonym">Trypethelium virens</name>
    <dbReference type="NCBI Taxonomy" id="1048519"/>
    <lineage>
        <taxon>Eukaryota</taxon>
        <taxon>Fungi</taxon>
        <taxon>Dikarya</taxon>
        <taxon>Ascomycota</taxon>
        <taxon>Pezizomycotina</taxon>
        <taxon>Dothideomycetes</taxon>
        <taxon>Dothideomycetes incertae sedis</taxon>
        <taxon>Trypetheliales</taxon>
        <taxon>Trypetheliaceae</taxon>
        <taxon>Viridothelium</taxon>
    </lineage>
</organism>
<dbReference type="AlphaFoldDB" id="A0A6A6H8X3"/>
<feature type="region of interest" description="Disordered" evidence="1">
    <location>
        <begin position="324"/>
        <end position="448"/>
    </location>
</feature>
<feature type="compositionally biased region" description="Polar residues" evidence="1">
    <location>
        <begin position="150"/>
        <end position="190"/>
    </location>
</feature>
<proteinExistence type="predicted"/>
<evidence type="ECO:0000313" key="3">
    <source>
        <dbReference type="Proteomes" id="UP000800092"/>
    </source>
</evidence>
<feature type="compositionally biased region" description="Basic and acidic residues" evidence="1">
    <location>
        <begin position="640"/>
        <end position="656"/>
    </location>
</feature>
<feature type="compositionally biased region" description="Polar residues" evidence="1">
    <location>
        <begin position="71"/>
        <end position="94"/>
    </location>
</feature>
<feature type="region of interest" description="Disordered" evidence="1">
    <location>
        <begin position="269"/>
        <end position="298"/>
    </location>
</feature>
<name>A0A6A6H8X3_VIRVR</name>
<feature type="region of interest" description="Disordered" evidence="1">
    <location>
        <begin position="778"/>
        <end position="921"/>
    </location>
</feature>
<feature type="region of interest" description="Disordered" evidence="1">
    <location>
        <begin position="1"/>
        <end position="132"/>
    </location>
</feature>
<feature type="compositionally biased region" description="Basic and acidic residues" evidence="1">
    <location>
        <begin position="338"/>
        <end position="353"/>
    </location>
</feature>
<feature type="compositionally biased region" description="Polar residues" evidence="1">
    <location>
        <begin position="611"/>
        <end position="620"/>
    </location>
</feature>
<feature type="compositionally biased region" description="Basic and acidic residues" evidence="1">
    <location>
        <begin position="277"/>
        <end position="296"/>
    </location>
</feature>
<dbReference type="Proteomes" id="UP000800092">
    <property type="component" value="Unassembled WGS sequence"/>
</dbReference>
<feature type="compositionally biased region" description="Polar residues" evidence="1">
    <location>
        <begin position="384"/>
        <end position="396"/>
    </location>
</feature>
<feature type="region of interest" description="Disordered" evidence="1">
    <location>
        <begin position="611"/>
        <end position="714"/>
    </location>
</feature>
<feature type="compositionally biased region" description="Polar residues" evidence="1">
    <location>
        <begin position="472"/>
        <end position="481"/>
    </location>
</feature>
<feature type="compositionally biased region" description="Polar residues" evidence="1">
    <location>
        <begin position="359"/>
        <end position="372"/>
    </location>
</feature>
<gene>
    <name evidence="2" type="ORF">EV356DRAFT_546643</name>
</gene>
<reference evidence="2" key="1">
    <citation type="journal article" date="2020" name="Stud. Mycol.">
        <title>101 Dothideomycetes genomes: a test case for predicting lifestyles and emergence of pathogens.</title>
        <authorList>
            <person name="Haridas S."/>
            <person name="Albert R."/>
            <person name="Binder M."/>
            <person name="Bloem J."/>
            <person name="Labutti K."/>
            <person name="Salamov A."/>
            <person name="Andreopoulos B."/>
            <person name="Baker S."/>
            <person name="Barry K."/>
            <person name="Bills G."/>
            <person name="Bluhm B."/>
            <person name="Cannon C."/>
            <person name="Castanera R."/>
            <person name="Culley D."/>
            <person name="Daum C."/>
            <person name="Ezra D."/>
            <person name="Gonzalez J."/>
            <person name="Henrissat B."/>
            <person name="Kuo A."/>
            <person name="Liang C."/>
            <person name="Lipzen A."/>
            <person name="Lutzoni F."/>
            <person name="Magnuson J."/>
            <person name="Mondo S."/>
            <person name="Nolan M."/>
            <person name="Ohm R."/>
            <person name="Pangilinan J."/>
            <person name="Park H.-J."/>
            <person name="Ramirez L."/>
            <person name="Alfaro M."/>
            <person name="Sun H."/>
            <person name="Tritt A."/>
            <person name="Yoshinaga Y."/>
            <person name="Zwiers L.-H."/>
            <person name="Turgeon B."/>
            <person name="Goodwin S."/>
            <person name="Spatafora J."/>
            <person name="Crous P."/>
            <person name="Grigoriev I."/>
        </authorList>
    </citation>
    <scope>NUCLEOTIDE SEQUENCE</scope>
    <source>
        <strain evidence="2">Tuck. ex Michener</strain>
    </source>
</reference>
<feature type="compositionally biased region" description="Polar residues" evidence="1">
    <location>
        <begin position="416"/>
        <end position="425"/>
    </location>
</feature>
<feature type="compositionally biased region" description="Polar residues" evidence="1">
    <location>
        <begin position="223"/>
        <end position="233"/>
    </location>
</feature>
<feature type="compositionally biased region" description="Basic residues" evidence="1">
    <location>
        <begin position="95"/>
        <end position="106"/>
    </location>
</feature>